<dbReference type="Gene3D" id="3.40.50.1820">
    <property type="entry name" value="alpha/beta hydrolase"/>
    <property type="match status" value="1"/>
</dbReference>
<dbReference type="Proteomes" id="UP000074561">
    <property type="component" value="Chromosome"/>
</dbReference>
<dbReference type="EMBL" id="CP013234">
    <property type="protein sequence ID" value="AMP05160.1"/>
    <property type="molecule type" value="Genomic_DNA"/>
</dbReference>
<keyword evidence="2" id="KW-0645">Protease</keyword>
<dbReference type="SUPFAM" id="SSF53474">
    <property type="entry name" value="alpha/beta-Hydrolases"/>
    <property type="match status" value="1"/>
</dbReference>
<accession>A0A127Q4Z3</accession>
<dbReference type="AlphaFoldDB" id="A0A127Q4Z3"/>
<proteinExistence type="predicted"/>
<organism evidence="2 3">
    <name type="scientific">Collimonas pratensis</name>
    <dbReference type="NCBI Taxonomy" id="279113"/>
    <lineage>
        <taxon>Bacteria</taxon>
        <taxon>Pseudomonadati</taxon>
        <taxon>Pseudomonadota</taxon>
        <taxon>Betaproteobacteria</taxon>
        <taxon>Burkholderiales</taxon>
        <taxon>Oxalobacteraceae</taxon>
        <taxon>Collimonas</taxon>
    </lineage>
</organism>
<dbReference type="PROSITE" id="PS51257">
    <property type="entry name" value="PROKAR_LIPOPROTEIN"/>
    <property type="match status" value="1"/>
</dbReference>
<feature type="chain" id="PRO_5007277535" evidence="1">
    <location>
        <begin position="44"/>
        <end position="565"/>
    </location>
</feature>
<keyword evidence="2" id="KW-0121">Carboxypeptidase</keyword>
<gene>
    <name evidence="2" type="ORF">CPter91_2814</name>
</gene>
<evidence type="ECO:0000313" key="2">
    <source>
        <dbReference type="EMBL" id="AMP05160.1"/>
    </source>
</evidence>
<dbReference type="InterPro" id="IPR029058">
    <property type="entry name" value="AB_hydrolase_fold"/>
</dbReference>
<dbReference type="STRING" id="279113.CPter91_2814"/>
<sequence length="565" mass="61567">MKTDRPMQASIFPPTIRKTLRAALAALALSAGCGAILSGPAAAAVFPPDQPYMDNTAYAFGASDGLAASIVNEKAAVAYHQLTYRESGKRVDYITTTGHLTAADANGKPEASMFYVAYTAKNRGPWPRPITFFYNGGPGSSSIWLRLGSFAPSRVATPDPYTTGWPDFPLVDNQESLIDTTDMVFIDPPGTGFSEAVLPNTNQTFWGVDQDAGVMRDFILRYLAVNPRPRSPIYLYGESYGTPRTDVLAPLLEQAGVHLSGIVLQSCILDYNDQYPSLSDLQRATDYTVSLLPGYAEVAAFFGQVTPPPFGVRSFAWRMRDFSTRRYAEFLPYGPTFLGLANPPVFPTPAVYAQMSRQSDINVSALQAYLGPNPLNTTLVPGYTIGGYDGRVSAPNDSPMLVGDSDPSDALIAKPFPVILSQQLPDYLKYTAPNTTYVTLSDTANINWDFSHGGLALPDTIPDLLAEITLNPHIKVLVENGYHDLVTPFFMTEKDLGRLKSVSGIRPDIQVTHYSGGHMIYLEDTSRPRMKADLVNYYEGRRIGGAMTFAELPAPWSDMNPAGTP</sequence>
<keyword evidence="2" id="KW-0378">Hydrolase</keyword>
<dbReference type="GO" id="GO:0006508">
    <property type="term" value="P:proteolysis"/>
    <property type="evidence" value="ECO:0007669"/>
    <property type="project" value="InterPro"/>
</dbReference>
<protein>
    <submittedName>
        <fullName evidence="2">Serine carboxypeptidase family protein</fullName>
    </submittedName>
</protein>
<keyword evidence="1" id="KW-0732">Signal</keyword>
<evidence type="ECO:0000256" key="1">
    <source>
        <dbReference type="SAM" id="SignalP"/>
    </source>
</evidence>
<dbReference type="KEGG" id="cpra:CPter91_2814"/>
<dbReference type="PATRIC" id="fig|279113.9.peg.2780"/>
<dbReference type="InterPro" id="IPR001563">
    <property type="entry name" value="Peptidase_S10"/>
</dbReference>
<feature type="signal peptide" evidence="1">
    <location>
        <begin position="1"/>
        <end position="43"/>
    </location>
</feature>
<name>A0A127Q4Z3_9BURK</name>
<reference evidence="2 3" key="1">
    <citation type="submission" date="2015-11" db="EMBL/GenBank/DDBJ databases">
        <title>Exploring the genomic traits of fungus-feeding bacterial genus Collimonas.</title>
        <authorList>
            <person name="Song C."/>
            <person name="Schmidt R."/>
            <person name="de Jager V."/>
            <person name="Krzyzanowska D."/>
            <person name="Jongedijk E."/>
            <person name="Cankar K."/>
            <person name="Beekwilder J."/>
            <person name="van Veen A."/>
            <person name="de Boer W."/>
            <person name="van Veen J.A."/>
            <person name="Garbeva P."/>
        </authorList>
    </citation>
    <scope>NUCLEOTIDE SEQUENCE [LARGE SCALE GENOMIC DNA]</scope>
    <source>
        <strain evidence="2 3">Ter91</strain>
    </source>
</reference>
<dbReference type="RefSeq" id="WP_417924818.1">
    <property type="nucleotide sequence ID" value="NZ_CP013234.1"/>
</dbReference>
<dbReference type="GO" id="GO:0004185">
    <property type="term" value="F:serine-type carboxypeptidase activity"/>
    <property type="evidence" value="ECO:0007669"/>
    <property type="project" value="InterPro"/>
</dbReference>
<evidence type="ECO:0000313" key="3">
    <source>
        <dbReference type="Proteomes" id="UP000074561"/>
    </source>
</evidence>
<dbReference type="Pfam" id="PF00450">
    <property type="entry name" value="Peptidase_S10"/>
    <property type="match status" value="1"/>
</dbReference>